<evidence type="ECO:0000313" key="3">
    <source>
        <dbReference type="Proteomes" id="UP001139031"/>
    </source>
</evidence>
<feature type="transmembrane region" description="Helical" evidence="1">
    <location>
        <begin position="20"/>
        <end position="41"/>
    </location>
</feature>
<reference evidence="2" key="1">
    <citation type="submission" date="2021-08" db="EMBL/GenBank/DDBJ databases">
        <authorList>
            <person name="Stevens D.C."/>
        </authorList>
    </citation>
    <scope>NUCLEOTIDE SEQUENCE</scope>
    <source>
        <strain evidence="2">DSM 53165</strain>
    </source>
</reference>
<proteinExistence type="predicted"/>
<dbReference type="EMBL" id="JAIRAU010000054">
    <property type="protein sequence ID" value="MBZ5714999.1"/>
    <property type="molecule type" value="Genomic_DNA"/>
</dbReference>
<keyword evidence="1" id="KW-0472">Membrane</keyword>
<evidence type="ECO:0000313" key="2">
    <source>
        <dbReference type="EMBL" id="MBZ5714999.1"/>
    </source>
</evidence>
<keyword evidence="1" id="KW-1133">Transmembrane helix</keyword>
<evidence type="ECO:0000256" key="1">
    <source>
        <dbReference type="SAM" id="Phobius"/>
    </source>
</evidence>
<dbReference type="Proteomes" id="UP001139031">
    <property type="component" value="Unassembled WGS sequence"/>
</dbReference>
<sequence length="61" mass="6735">MPELTAPKEKVDFSLDNRQVFFLFFGLSVVGCFVFALGVMVGRRNEAGQANAQLVAQNEAR</sequence>
<keyword evidence="1" id="KW-0812">Transmembrane</keyword>
<gene>
    <name evidence="2" type="ORF">K7C98_37680</name>
</gene>
<comment type="caution">
    <text evidence="2">The sequence shown here is derived from an EMBL/GenBank/DDBJ whole genome shotgun (WGS) entry which is preliminary data.</text>
</comment>
<feature type="non-terminal residue" evidence="2">
    <location>
        <position position="61"/>
    </location>
</feature>
<protein>
    <submittedName>
        <fullName evidence="2">Uncharacterized protein</fullName>
    </submittedName>
</protein>
<accession>A0ABS7U3K2</accession>
<organism evidence="2 3">
    <name type="scientific">Nannocystis pusilla</name>
    <dbReference type="NCBI Taxonomy" id="889268"/>
    <lineage>
        <taxon>Bacteria</taxon>
        <taxon>Pseudomonadati</taxon>
        <taxon>Myxococcota</taxon>
        <taxon>Polyangia</taxon>
        <taxon>Nannocystales</taxon>
        <taxon>Nannocystaceae</taxon>
        <taxon>Nannocystis</taxon>
    </lineage>
</organism>
<name>A0ABS7U3K2_9BACT</name>
<keyword evidence="3" id="KW-1185">Reference proteome</keyword>